<feature type="transmembrane region" description="Helical" evidence="14">
    <location>
        <begin position="816"/>
        <end position="837"/>
    </location>
</feature>
<evidence type="ECO:0000256" key="2">
    <source>
        <dbReference type="ARBA" id="ARBA00004606"/>
    </source>
</evidence>
<evidence type="ECO:0000256" key="1">
    <source>
        <dbReference type="ARBA" id="ARBA00004141"/>
    </source>
</evidence>
<feature type="transmembrane region" description="Helical" evidence="14">
    <location>
        <begin position="676"/>
        <end position="696"/>
    </location>
</feature>
<comment type="subcellular location">
    <subcellularLocation>
        <location evidence="1">Membrane</location>
        <topology evidence="1">Multi-pass membrane protein</topology>
    </subcellularLocation>
    <subcellularLocation>
        <location evidence="2">Membrane</location>
        <topology evidence="2">Single-pass type II membrane protein</topology>
    </subcellularLocation>
</comment>
<evidence type="ECO:0000256" key="3">
    <source>
        <dbReference type="ARBA" id="ARBA00005876"/>
    </source>
</evidence>
<dbReference type="Pfam" id="PF00003">
    <property type="entry name" value="7tm_3"/>
    <property type="match status" value="1"/>
</dbReference>
<dbReference type="CDD" id="cd15291">
    <property type="entry name" value="7tmC_GABA-B-R1"/>
    <property type="match status" value="1"/>
</dbReference>
<keyword evidence="11" id="KW-0807">Transducer</keyword>
<proteinExistence type="inferred from homology"/>
<keyword evidence="8 14" id="KW-0472">Membrane</keyword>
<keyword evidence="10" id="KW-0325">Glycoprotein</keyword>
<dbReference type="PRINTS" id="PR01176">
    <property type="entry name" value="GABABRECEPTR"/>
</dbReference>
<dbReference type="Proteomes" id="UP001652661">
    <property type="component" value="Chromosome 2L"/>
</dbReference>
<evidence type="ECO:0000256" key="10">
    <source>
        <dbReference type="ARBA" id="ARBA00023180"/>
    </source>
</evidence>
<evidence type="ECO:0000256" key="11">
    <source>
        <dbReference type="ARBA" id="ARBA00023224"/>
    </source>
</evidence>
<feature type="region of interest" description="Disordered" evidence="13">
    <location>
        <begin position="969"/>
        <end position="1015"/>
    </location>
</feature>
<feature type="compositionally biased region" description="Basic and acidic residues" evidence="13">
    <location>
        <begin position="46"/>
        <end position="67"/>
    </location>
</feature>
<feature type="compositionally biased region" description="Basic residues" evidence="13">
    <location>
        <begin position="270"/>
        <end position="280"/>
    </location>
</feature>
<keyword evidence="7" id="KW-0297">G-protein coupled receptor</keyword>
<keyword evidence="9 17" id="KW-0675">Receptor</keyword>
<dbReference type="Pfam" id="PF00287">
    <property type="entry name" value="Na_K-ATPase"/>
    <property type="match status" value="1"/>
</dbReference>
<organism evidence="16 17">
    <name type="scientific">Drosophila kikkawai</name>
    <name type="common">Fruit fly</name>
    <dbReference type="NCBI Taxonomy" id="30033"/>
    <lineage>
        <taxon>Eukaryota</taxon>
        <taxon>Metazoa</taxon>
        <taxon>Ecdysozoa</taxon>
        <taxon>Arthropoda</taxon>
        <taxon>Hexapoda</taxon>
        <taxon>Insecta</taxon>
        <taxon>Pterygota</taxon>
        <taxon>Neoptera</taxon>
        <taxon>Endopterygota</taxon>
        <taxon>Diptera</taxon>
        <taxon>Brachycera</taxon>
        <taxon>Muscomorpha</taxon>
        <taxon>Ephydroidea</taxon>
        <taxon>Drosophilidae</taxon>
        <taxon>Drosophila</taxon>
        <taxon>Sophophora</taxon>
    </lineage>
</organism>
<dbReference type="RefSeq" id="XP_070145148.1">
    <property type="nucleotide sequence ID" value="XM_070289047.1"/>
</dbReference>
<protein>
    <submittedName>
        <fullName evidence="17">Gamma-aminobutyric acid type B receptor subunit 1 isoform X1</fullName>
    </submittedName>
</protein>
<dbReference type="Gene3D" id="2.60.40.1660">
    <property type="entry name" value="Na, k-atpase alpha subunit"/>
    <property type="match status" value="1"/>
</dbReference>
<evidence type="ECO:0000256" key="12">
    <source>
        <dbReference type="SAM" id="Coils"/>
    </source>
</evidence>
<keyword evidence="6 14" id="KW-1133">Transmembrane helix</keyword>
<evidence type="ECO:0000313" key="17">
    <source>
        <dbReference type="RefSeq" id="XP_070145148.1"/>
    </source>
</evidence>
<feature type="transmembrane region" description="Helical" evidence="14">
    <location>
        <begin position="418"/>
        <end position="443"/>
    </location>
</feature>
<dbReference type="PRINTS" id="PR01177">
    <property type="entry name" value="GABAB1RECPTR"/>
</dbReference>
<evidence type="ECO:0000256" key="8">
    <source>
        <dbReference type="ARBA" id="ARBA00023136"/>
    </source>
</evidence>
<feature type="region of interest" description="Disordered" evidence="13">
    <location>
        <begin position="248"/>
        <end position="296"/>
    </location>
</feature>
<feature type="compositionally biased region" description="Low complexity" evidence="13">
    <location>
        <begin position="975"/>
        <end position="986"/>
    </location>
</feature>
<reference evidence="16" key="1">
    <citation type="submission" date="2025-05" db="UniProtKB">
        <authorList>
            <consortium name="RefSeq"/>
        </authorList>
    </citation>
    <scope>NUCLEOTIDE SEQUENCE [LARGE SCALE GENOMIC DNA]</scope>
    <source>
        <strain evidence="16">14028-0561.14</strain>
    </source>
</reference>
<keyword evidence="4 14" id="KW-0812">Transmembrane</keyword>
<dbReference type="InterPro" id="IPR038702">
    <property type="entry name" value="Na/K_ATPase_sub_beta_sf"/>
</dbReference>
<feature type="coiled-coil region" evidence="12">
    <location>
        <begin position="927"/>
        <end position="961"/>
    </location>
</feature>
<sequence length="1015" mass="115152">MSDKDNNQGEKGDDTENGGNSGTEGAIEPNHSKDRKKRKEARKAKKNIDDPDMNYERSSEEEKEKISDSQGSAPIKGQDPELIEVTDVKLLRELKEQRNLYPEFVKSRQPDQTIDEIKGHKTTGTSKFHKDDAEIDMVKDKAQVRHKGIITKFHGIGLRTAKIPIPDPNQSKKTIKENTDAPKTEIVASGSKPLKFPIEESIPEIPGDPQTVPRIRLVKIGRRNKKTRCIGVNTLISRRPEKVVPRISLPEDPGIYRDEGTRRDVGQNTKKLRKSRKRSALKPSVESDDHPIDIGPTLNEAREIGVNTKVLPKVKVPPISEPYKHFNDRYRDIGSHVDHPYKIIDDGTNVSFMETIKSKRSNVDELIVKSPPEIDLYKIHERGDGRTYYPGCEYHFPGTNTCRRLFYKFRRRYEPPPICDWLLTLIFAVLYITFVVIFSMAWFDIIANDEPQGRSIGKMAQPFVNVAPVGRHPNLRTISFDPRNDSDVSVKYSDIMRLLQKYDYENAGKMERFGSCTPSNKFGYASGQPCVFLKVNRVLGFKTEPYTHADEVFKRTNLSNDEYLALKSLLQDNSTSEVDRQNRTWITCSTGQHKDVQIAFHPEPAIKTEYTDIEEESIVSEVPQDRTIVTHVLRTVSLPLFVCMCTISSCGIFVAFALIIFNIWNKHRRVIQSSHPVCNTIMLFGVIICLISVILLGIDGRFVSPEEYPKICQARAWLLSTGFTLAYGAMFSKVWRVHRFTTKAKTDPKKKVEPWKLYTMVSGLLSIDLVILLSWQIFDPLQRYLETFPLEDPVSTTDDIKIRPELEHCESQRNSMWLGLVYGFKGLILVFGLFLAYETRSIKVKQINDSRYVGMSIYNVVVLCLITAPVGMVIASQQDASFAFVALAVIFCCFLSMLLIFVPKVIEVIRHPKDKAESKYNPDSAISKEDEERYQKLVTENEELQRLITQKEEKIRVLRQRLVERGDAKSTELNGATGAASAATTSQPGALINTSAHGTPAATLAITQDTHEHRT</sequence>
<keyword evidence="16" id="KW-1185">Reference proteome</keyword>
<dbReference type="InterPro" id="IPR002455">
    <property type="entry name" value="GPCR3_GABA-B"/>
</dbReference>
<feature type="domain" description="G-protein coupled receptors family 3 profile" evidence="15">
    <location>
        <begin position="647"/>
        <end position="924"/>
    </location>
</feature>
<feature type="transmembrane region" description="Helical" evidence="14">
    <location>
        <begin position="882"/>
        <end position="902"/>
    </location>
</feature>
<evidence type="ECO:0000256" key="14">
    <source>
        <dbReference type="SAM" id="Phobius"/>
    </source>
</evidence>
<dbReference type="PROSITE" id="PS50259">
    <property type="entry name" value="G_PROTEIN_RECEP_F3_4"/>
    <property type="match status" value="1"/>
</dbReference>
<dbReference type="PANTHER" id="PTHR10519">
    <property type="entry name" value="GABA-B RECEPTOR"/>
    <property type="match status" value="1"/>
</dbReference>
<evidence type="ECO:0000259" key="15">
    <source>
        <dbReference type="PROSITE" id="PS50259"/>
    </source>
</evidence>
<gene>
    <name evidence="17" type="primary">LOC108085260</name>
</gene>
<dbReference type="InterPro" id="IPR017978">
    <property type="entry name" value="GPCR_3_C"/>
</dbReference>
<feature type="compositionally biased region" description="Basic and acidic residues" evidence="13">
    <location>
        <begin position="254"/>
        <end position="265"/>
    </location>
</feature>
<evidence type="ECO:0000256" key="9">
    <source>
        <dbReference type="ARBA" id="ARBA00023170"/>
    </source>
</evidence>
<feature type="transmembrane region" description="Helical" evidence="14">
    <location>
        <begin position="757"/>
        <end position="778"/>
    </location>
</feature>
<feature type="transmembrane region" description="Helical" evidence="14">
    <location>
        <begin position="857"/>
        <end position="876"/>
    </location>
</feature>
<feature type="transmembrane region" description="Helical" evidence="14">
    <location>
        <begin position="638"/>
        <end position="664"/>
    </location>
</feature>
<reference evidence="17" key="2">
    <citation type="submission" date="2025-08" db="UniProtKB">
        <authorList>
            <consortium name="RefSeq"/>
        </authorList>
    </citation>
    <scope>IDENTIFICATION</scope>
    <source>
        <strain evidence="17">14028-0561.14</strain>
        <tissue evidence="17">Whole fly</tissue>
    </source>
</reference>
<feature type="region of interest" description="Disordered" evidence="13">
    <location>
        <begin position="1"/>
        <end position="82"/>
    </location>
</feature>
<evidence type="ECO:0000256" key="4">
    <source>
        <dbReference type="ARBA" id="ARBA00022692"/>
    </source>
</evidence>
<accession>A0ABM4GQZ9</accession>
<dbReference type="InterPro" id="IPR000402">
    <property type="entry name" value="Na/K_ATPase_sub_beta"/>
</dbReference>
<evidence type="ECO:0000256" key="6">
    <source>
        <dbReference type="ARBA" id="ARBA00022989"/>
    </source>
</evidence>
<evidence type="ECO:0000256" key="13">
    <source>
        <dbReference type="SAM" id="MobiDB-lite"/>
    </source>
</evidence>
<feature type="transmembrane region" description="Helical" evidence="14">
    <location>
        <begin position="716"/>
        <end position="736"/>
    </location>
</feature>
<dbReference type="InterPro" id="IPR002456">
    <property type="entry name" value="GPCR_3_GABA_rcpt_B1"/>
</dbReference>
<comment type="similarity">
    <text evidence="3">Belongs to the X(+)/potassium ATPases subunit beta family.</text>
</comment>
<dbReference type="PANTHER" id="PTHR10519:SF77">
    <property type="entry name" value="GAMMA-AMINOBUTYRIC ACID TYPE B RECEPTOR SUBUNIT 1"/>
    <property type="match status" value="1"/>
</dbReference>
<evidence type="ECO:0000256" key="5">
    <source>
        <dbReference type="ARBA" id="ARBA00022968"/>
    </source>
</evidence>
<feature type="compositionally biased region" description="Basic and acidic residues" evidence="13">
    <location>
        <begin position="1"/>
        <end position="14"/>
    </location>
</feature>
<dbReference type="GeneID" id="108085260"/>
<keyword evidence="12" id="KW-0175">Coiled coil</keyword>
<name>A0ABM4GQZ9_DROKI</name>
<evidence type="ECO:0000256" key="7">
    <source>
        <dbReference type="ARBA" id="ARBA00023040"/>
    </source>
</evidence>
<evidence type="ECO:0000313" key="16">
    <source>
        <dbReference type="Proteomes" id="UP001652661"/>
    </source>
</evidence>
<feature type="compositionally biased region" description="Basic residues" evidence="13">
    <location>
        <begin position="33"/>
        <end position="45"/>
    </location>
</feature>
<keyword evidence="5" id="KW-0735">Signal-anchor</keyword>